<proteinExistence type="predicted"/>
<evidence type="ECO:0000259" key="1">
    <source>
        <dbReference type="Pfam" id="PF13302"/>
    </source>
</evidence>
<dbReference type="Proteomes" id="UP000593765">
    <property type="component" value="Chromosome"/>
</dbReference>
<sequence>MPLLLRRFQFVDHGSLVDRELELVQPQKRWIDDLLASCRDSMTVTHMPREARLSRDEIQQFLAESPLGRYSGDDALGRVPAYHFWMMLRHGAAGPTSPPPLRIAGGLSVRIGHSPAVELYYGHLGYHVFPAARGRQYALRACGLVMPLLKAHGLRTIWVTCDPQNMASRRTIERLGGQYVETVEVPMGDPLYLRGETHKQRYRIEV</sequence>
<gene>
    <name evidence="2" type="ORF">IPV69_06070</name>
</gene>
<dbReference type="SUPFAM" id="SSF55729">
    <property type="entry name" value="Acyl-CoA N-acyltransferases (Nat)"/>
    <property type="match status" value="1"/>
</dbReference>
<evidence type="ECO:0000313" key="2">
    <source>
        <dbReference type="EMBL" id="QOV90925.1"/>
    </source>
</evidence>
<dbReference type="InterPro" id="IPR016181">
    <property type="entry name" value="Acyl_CoA_acyltransferase"/>
</dbReference>
<keyword evidence="3" id="KW-1185">Reference proteome</keyword>
<accession>A0A7M2WZM5</accession>
<protein>
    <submittedName>
        <fullName evidence="2">GNAT family N-acetyltransferase</fullName>
    </submittedName>
</protein>
<dbReference type="PANTHER" id="PTHR39173:SF1">
    <property type="entry name" value="ACETYLTRANSFERASE"/>
    <property type="match status" value="1"/>
</dbReference>
<dbReference type="GO" id="GO:0016747">
    <property type="term" value="F:acyltransferase activity, transferring groups other than amino-acyl groups"/>
    <property type="evidence" value="ECO:0007669"/>
    <property type="project" value="InterPro"/>
</dbReference>
<dbReference type="Pfam" id="PF13302">
    <property type="entry name" value="Acetyltransf_3"/>
    <property type="match status" value="1"/>
</dbReference>
<dbReference type="RefSeq" id="WP_206294030.1">
    <property type="nucleotide sequence ID" value="NZ_CP063458.1"/>
</dbReference>
<dbReference type="PANTHER" id="PTHR39173">
    <property type="entry name" value="ACETYLTRANSFERASE"/>
    <property type="match status" value="1"/>
</dbReference>
<reference evidence="2 3" key="1">
    <citation type="submission" date="2020-10" db="EMBL/GenBank/DDBJ databases">
        <title>Wide distribution of Phycisphaera-like planctomycetes from WD2101 soil group in peatlands and genome analysis of the first cultivated representative.</title>
        <authorList>
            <person name="Dedysh S.N."/>
            <person name="Beletsky A.V."/>
            <person name="Ivanova A."/>
            <person name="Kulichevskaya I.S."/>
            <person name="Suzina N.E."/>
            <person name="Philippov D.A."/>
            <person name="Rakitin A.L."/>
            <person name="Mardanov A.V."/>
            <person name="Ravin N.V."/>
        </authorList>
    </citation>
    <scope>NUCLEOTIDE SEQUENCE [LARGE SCALE GENOMIC DNA]</scope>
    <source>
        <strain evidence="2 3">M1803</strain>
    </source>
</reference>
<feature type="domain" description="N-acetyltransferase" evidence="1">
    <location>
        <begin position="21"/>
        <end position="177"/>
    </location>
</feature>
<evidence type="ECO:0000313" key="3">
    <source>
        <dbReference type="Proteomes" id="UP000593765"/>
    </source>
</evidence>
<dbReference type="EMBL" id="CP063458">
    <property type="protein sequence ID" value="QOV90925.1"/>
    <property type="molecule type" value="Genomic_DNA"/>
</dbReference>
<dbReference type="AlphaFoldDB" id="A0A7M2WZM5"/>
<dbReference type="Gene3D" id="3.40.630.30">
    <property type="match status" value="1"/>
</dbReference>
<organism evidence="2 3">
    <name type="scientific">Humisphaera borealis</name>
    <dbReference type="NCBI Taxonomy" id="2807512"/>
    <lineage>
        <taxon>Bacteria</taxon>
        <taxon>Pseudomonadati</taxon>
        <taxon>Planctomycetota</taxon>
        <taxon>Phycisphaerae</taxon>
        <taxon>Tepidisphaerales</taxon>
        <taxon>Tepidisphaeraceae</taxon>
        <taxon>Humisphaera</taxon>
    </lineage>
</organism>
<name>A0A7M2WZM5_9BACT</name>
<dbReference type="InterPro" id="IPR000182">
    <property type="entry name" value="GNAT_dom"/>
</dbReference>
<dbReference type="KEGG" id="hbs:IPV69_06070"/>